<keyword evidence="2" id="KW-1185">Reference proteome</keyword>
<gene>
    <name evidence="1" type="ORF">IX39_19910</name>
</gene>
<evidence type="ECO:0008006" key="3">
    <source>
        <dbReference type="Google" id="ProtNLM"/>
    </source>
</evidence>
<dbReference type="EMBL" id="JPRP01000005">
    <property type="protein sequence ID" value="KFE97542.1"/>
    <property type="molecule type" value="Genomic_DNA"/>
</dbReference>
<dbReference type="InterPro" id="IPR000838">
    <property type="entry name" value="RNA_pol_sigma70_ECF_CS"/>
</dbReference>
<accession>A0A085YZC9</accession>
<dbReference type="GO" id="GO:0016987">
    <property type="term" value="F:sigma factor activity"/>
    <property type="evidence" value="ECO:0007669"/>
    <property type="project" value="InterPro"/>
</dbReference>
<organism evidence="1 2">
    <name type="scientific">Chryseobacterium formosense</name>
    <dbReference type="NCBI Taxonomy" id="236814"/>
    <lineage>
        <taxon>Bacteria</taxon>
        <taxon>Pseudomonadati</taxon>
        <taxon>Bacteroidota</taxon>
        <taxon>Flavobacteriia</taxon>
        <taxon>Flavobacteriales</taxon>
        <taxon>Weeksellaceae</taxon>
        <taxon>Chryseobacterium group</taxon>
        <taxon>Chryseobacterium</taxon>
    </lineage>
</organism>
<evidence type="ECO:0000313" key="2">
    <source>
        <dbReference type="Proteomes" id="UP000028713"/>
    </source>
</evidence>
<dbReference type="GO" id="GO:0006352">
    <property type="term" value="P:DNA-templated transcription initiation"/>
    <property type="evidence" value="ECO:0007669"/>
    <property type="project" value="InterPro"/>
</dbReference>
<dbReference type="GO" id="GO:0003677">
    <property type="term" value="F:DNA binding"/>
    <property type="evidence" value="ECO:0007669"/>
    <property type="project" value="InterPro"/>
</dbReference>
<dbReference type="Gene3D" id="1.10.1740.10">
    <property type="match status" value="1"/>
</dbReference>
<comment type="caution">
    <text evidence="1">The sequence shown here is derived from an EMBL/GenBank/DDBJ whole genome shotgun (WGS) entry which is preliminary data.</text>
</comment>
<protein>
    <recommendedName>
        <fullName evidence="3">RNA polymerase sigma-70 region 2 domain-containing protein</fullName>
    </recommendedName>
</protein>
<dbReference type="InterPro" id="IPR013325">
    <property type="entry name" value="RNA_pol_sigma_r2"/>
</dbReference>
<dbReference type="STRING" id="236814.IX39_19910"/>
<dbReference type="RefSeq" id="WP_074958762.1">
    <property type="nucleotide sequence ID" value="NZ_FPAP01000003.1"/>
</dbReference>
<dbReference type="SUPFAM" id="SSF88946">
    <property type="entry name" value="Sigma2 domain of RNA polymerase sigma factors"/>
    <property type="match status" value="1"/>
</dbReference>
<proteinExistence type="predicted"/>
<dbReference type="OrthoDB" id="9784272at2"/>
<dbReference type="AlphaFoldDB" id="A0A085YZC9"/>
<evidence type="ECO:0000313" key="1">
    <source>
        <dbReference type="EMBL" id="KFE97542.1"/>
    </source>
</evidence>
<reference evidence="1 2" key="1">
    <citation type="submission" date="2014-07" db="EMBL/GenBank/DDBJ databases">
        <title>Genome of Chryseobacterium formosense LMG 24722.</title>
        <authorList>
            <person name="Pipes S.E."/>
            <person name="Stropko S.J."/>
            <person name="Newman J.D."/>
        </authorList>
    </citation>
    <scope>NUCLEOTIDE SEQUENCE [LARGE SCALE GENOMIC DNA]</scope>
    <source>
        <strain evidence="1 2">LMG 24722</strain>
    </source>
</reference>
<dbReference type="Proteomes" id="UP000028713">
    <property type="component" value="Unassembled WGS sequence"/>
</dbReference>
<sequence length="127" mass="15038">MTNHRPAYSDNELFIFLISRERKHFEVIYTLYSPVIYGFLIRLGLAEKYSEDILQQTFITIWNKPVPIVSNNKLSFLSWIVQITIESTKKYLENKGRKFIIHQKSYPSVSIEFTDVLEHECKVQHIA</sequence>
<dbReference type="PROSITE" id="PS01063">
    <property type="entry name" value="SIGMA70_ECF"/>
    <property type="match status" value="1"/>
</dbReference>
<name>A0A085YZC9_9FLAO</name>